<evidence type="ECO:0000256" key="1">
    <source>
        <dbReference type="SAM" id="MobiDB-lite"/>
    </source>
</evidence>
<feature type="region of interest" description="Disordered" evidence="1">
    <location>
        <begin position="383"/>
        <end position="421"/>
    </location>
</feature>
<dbReference type="Gramene" id="Pp3c1_5780V3.3">
    <property type="protein sequence ID" value="Pp3c1_5780V3.3"/>
    <property type="gene ID" value="Pp3c1_5780"/>
</dbReference>
<dbReference type="EnsemblPlants" id="Pp3c1_5780V3.2">
    <property type="protein sequence ID" value="Pp3c1_5780V3.2"/>
    <property type="gene ID" value="Pp3c1_5780"/>
</dbReference>
<sequence>MPSSLLFAPLTYCALDEAGLFASEVLEALTRREHSRCAQRIGAHGTKEKFSWHNLHVQNLSVEMQEDNESMDRILLISRCRFTGERVAGIKKRAVEHQPSSAMTVRRGREVHSIHEYGRCQEISIKRHLAKLHDNIKYKESFMIGVVILTSLMRSRYKSASRSEQRQLFSTVSKVATLLTTQFTGTDFWRVGLELFQAAKMVITQLDELMYIRLCTDVAQEFLDDDQQRKEVTAAAATTSDPSNSVRHIHSVHDPLQHLRSTLAGREKLISSLDRVKIAKPRKEGSAPKKLNSVQTAAQDCQEKRGFLTKPSSHKKKKKKHAEEVCEELTALTESLSVSLIKLHVCSDEPRTLTNPNDTEMVEVIATPEEKNIEPEPVLLVPEPEEDTYEEPNLKPDPVPLVPEPEVATPEEPNFEPEPVLLVPEPEVPNVLLIGS</sequence>
<feature type="compositionally biased region" description="Low complexity" evidence="1">
    <location>
        <begin position="404"/>
        <end position="421"/>
    </location>
</feature>
<dbReference type="Gramene" id="Pp3c1_5780V3.2">
    <property type="protein sequence ID" value="Pp3c1_5780V3.2"/>
    <property type="gene ID" value="Pp3c1_5780"/>
</dbReference>
<proteinExistence type="predicted"/>
<protein>
    <submittedName>
        <fullName evidence="2">Uncharacterized protein</fullName>
    </submittedName>
</protein>
<dbReference type="EnsemblPlants" id="Pp3c1_5780V3.3">
    <property type="protein sequence ID" value="Pp3c1_5780V3.3"/>
    <property type="gene ID" value="Pp3c1_5780"/>
</dbReference>
<name>A0A7I4BXA2_PHYPA</name>
<evidence type="ECO:0000313" key="3">
    <source>
        <dbReference type="Proteomes" id="UP000006727"/>
    </source>
</evidence>
<reference evidence="2 3" key="2">
    <citation type="journal article" date="2018" name="Plant J.">
        <title>The Physcomitrella patens chromosome-scale assembly reveals moss genome structure and evolution.</title>
        <authorList>
            <person name="Lang D."/>
            <person name="Ullrich K.K."/>
            <person name="Murat F."/>
            <person name="Fuchs J."/>
            <person name="Jenkins J."/>
            <person name="Haas F.B."/>
            <person name="Piednoel M."/>
            <person name="Gundlach H."/>
            <person name="Van Bel M."/>
            <person name="Meyberg R."/>
            <person name="Vives C."/>
            <person name="Morata J."/>
            <person name="Symeonidi A."/>
            <person name="Hiss M."/>
            <person name="Muchero W."/>
            <person name="Kamisugi Y."/>
            <person name="Saleh O."/>
            <person name="Blanc G."/>
            <person name="Decker E.L."/>
            <person name="van Gessel N."/>
            <person name="Grimwood J."/>
            <person name="Hayes R.D."/>
            <person name="Graham S.W."/>
            <person name="Gunter L.E."/>
            <person name="McDaniel S.F."/>
            <person name="Hoernstein S.N.W."/>
            <person name="Larsson A."/>
            <person name="Li F.W."/>
            <person name="Perroud P.F."/>
            <person name="Phillips J."/>
            <person name="Ranjan P."/>
            <person name="Rokshar D.S."/>
            <person name="Rothfels C.J."/>
            <person name="Schneider L."/>
            <person name="Shu S."/>
            <person name="Stevenson D.W."/>
            <person name="Thummler F."/>
            <person name="Tillich M."/>
            <person name="Villarreal Aguilar J.C."/>
            <person name="Widiez T."/>
            <person name="Wong G.K."/>
            <person name="Wymore A."/>
            <person name="Zhang Y."/>
            <person name="Zimmer A.D."/>
            <person name="Quatrano R.S."/>
            <person name="Mayer K.F.X."/>
            <person name="Goodstein D."/>
            <person name="Casacuberta J.M."/>
            <person name="Vandepoele K."/>
            <person name="Reski R."/>
            <person name="Cuming A.C."/>
            <person name="Tuskan G.A."/>
            <person name="Maumus F."/>
            <person name="Salse J."/>
            <person name="Schmutz J."/>
            <person name="Rensing S.A."/>
        </authorList>
    </citation>
    <scope>NUCLEOTIDE SEQUENCE [LARGE SCALE GENOMIC DNA]</scope>
    <source>
        <strain evidence="2 3">cv. Gransden 2004</strain>
    </source>
</reference>
<evidence type="ECO:0000313" key="2">
    <source>
        <dbReference type="EnsemblPlants" id="Pp3c1_5780V3.2"/>
    </source>
</evidence>
<reference evidence="2" key="3">
    <citation type="submission" date="2020-12" db="UniProtKB">
        <authorList>
            <consortium name="EnsemblPlants"/>
        </authorList>
    </citation>
    <scope>IDENTIFICATION</scope>
</reference>
<dbReference type="AlphaFoldDB" id="A0A7I4BXA2"/>
<organism evidence="2 3">
    <name type="scientific">Physcomitrium patens</name>
    <name type="common">Spreading-leaved earth moss</name>
    <name type="synonym">Physcomitrella patens</name>
    <dbReference type="NCBI Taxonomy" id="3218"/>
    <lineage>
        <taxon>Eukaryota</taxon>
        <taxon>Viridiplantae</taxon>
        <taxon>Streptophyta</taxon>
        <taxon>Embryophyta</taxon>
        <taxon>Bryophyta</taxon>
        <taxon>Bryophytina</taxon>
        <taxon>Bryopsida</taxon>
        <taxon>Funariidae</taxon>
        <taxon>Funariales</taxon>
        <taxon>Funariaceae</taxon>
        <taxon>Physcomitrium</taxon>
    </lineage>
</organism>
<dbReference type="InParanoid" id="A0A7I4BXA2"/>
<keyword evidence="3" id="KW-1185">Reference proteome</keyword>
<accession>A0A7I4BXA2</accession>
<dbReference type="Proteomes" id="UP000006727">
    <property type="component" value="Chromosome 1"/>
</dbReference>
<dbReference type="EMBL" id="ABEU02000001">
    <property type="status" value="NOT_ANNOTATED_CDS"/>
    <property type="molecule type" value="Genomic_DNA"/>
</dbReference>
<reference evidence="2 3" key="1">
    <citation type="journal article" date="2008" name="Science">
        <title>The Physcomitrella genome reveals evolutionary insights into the conquest of land by plants.</title>
        <authorList>
            <person name="Rensing S."/>
            <person name="Lang D."/>
            <person name="Zimmer A."/>
            <person name="Terry A."/>
            <person name="Salamov A."/>
            <person name="Shapiro H."/>
            <person name="Nishiyama T."/>
            <person name="Perroud P.-F."/>
            <person name="Lindquist E."/>
            <person name="Kamisugi Y."/>
            <person name="Tanahashi T."/>
            <person name="Sakakibara K."/>
            <person name="Fujita T."/>
            <person name="Oishi K."/>
            <person name="Shin-I T."/>
            <person name="Kuroki Y."/>
            <person name="Toyoda A."/>
            <person name="Suzuki Y."/>
            <person name="Hashimoto A."/>
            <person name="Yamaguchi K."/>
            <person name="Sugano A."/>
            <person name="Kohara Y."/>
            <person name="Fujiyama A."/>
            <person name="Anterola A."/>
            <person name="Aoki S."/>
            <person name="Ashton N."/>
            <person name="Barbazuk W.B."/>
            <person name="Barker E."/>
            <person name="Bennetzen J."/>
            <person name="Bezanilla M."/>
            <person name="Blankenship R."/>
            <person name="Cho S.H."/>
            <person name="Dutcher S."/>
            <person name="Estelle M."/>
            <person name="Fawcett J.A."/>
            <person name="Gundlach H."/>
            <person name="Hanada K."/>
            <person name="Heyl A."/>
            <person name="Hicks K.A."/>
            <person name="Hugh J."/>
            <person name="Lohr M."/>
            <person name="Mayer K."/>
            <person name="Melkozernov A."/>
            <person name="Murata T."/>
            <person name="Nelson D."/>
            <person name="Pils B."/>
            <person name="Prigge M."/>
            <person name="Reiss B."/>
            <person name="Renner T."/>
            <person name="Rombauts S."/>
            <person name="Rushton P."/>
            <person name="Sanderfoot A."/>
            <person name="Schween G."/>
            <person name="Shiu S.-H."/>
            <person name="Stueber K."/>
            <person name="Theodoulou F.L."/>
            <person name="Tu H."/>
            <person name="Van de Peer Y."/>
            <person name="Verrier P.J."/>
            <person name="Waters E."/>
            <person name="Wood A."/>
            <person name="Yang L."/>
            <person name="Cove D."/>
            <person name="Cuming A."/>
            <person name="Hasebe M."/>
            <person name="Lucas S."/>
            <person name="Mishler D.B."/>
            <person name="Reski R."/>
            <person name="Grigoriev I."/>
            <person name="Quatrano R.S."/>
            <person name="Boore J.L."/>
        </authorList>
    </citation>
    <scope>NUCLEOTIDE SEQUENCE [LARGE SCALE GENOMIC DNA]</scope>
    <source>
        <strain evidence="2 3">cv. Gransden 2004</strain>
    </source>
</reference>